<keyword evidence="4" id="KW-1185">Reference proteome</keyword>
<feature type="region of interest" description="Disordered" evidence="1">
    <location>
        <begin position="584"/>
        <end position="614"/>
    </location>
</feature>
<dbReference type="Pfam" id="PF15057">
    <property type="entry name" value="DUF4537"/>
    <property type="match status" value="1"/>
</dbReference>
<organism evidence="3 4">
    <name type="scientific">Macrostomum lignano</name>
    <dbReference type="NCBI Taxonomy" id="282301"/>
    <lineage>
        <taxon>Eukaryota</taxon>
        <taxon>Metazoa</taxon>
        <taxon>Spiralia</taxon>
        <taxon>Lophotrochozoa</taxon>
        <taxon>Platyhelminthes</taxon>
        <taxon>Rhabditophora</taxon>
        <taxon>Macrostomorpha</taxon>
        <taxon>Macrostomida</taxon>
        <taxon>Macrostomidae</taxon>
        <taxon>Macrostomum</taxon>
    </lineage>
</organism>
<feature type="region of interest" description="Disordered" evidence="1">
    <location>
        <begin position="715"/>
        <end position="796"/>
    </location>
</feature>
<dbReference type="PANTHER" id="PTHR14343">
    <property type="entry name" value="VWFA DOMAIN-CONTAINING PROTEIN"/>
    <property type="match status" value="1"/>
</dbReference>
<dbReference type="Proteomes" id="UP000215902">
    <property type="component" value="Unassembled WGS sequence"/>
</dbReference>
<dbReference type="OrthoDB" id="6241467at2759"/>
<evidence type="ECO:0000256" key="1">
    <source>
        <dbReference type="SAM" id="MobiDB-lite"/>
    </source>
</evidence>
<reference evidence="3 4" key="1">
    <citation type="submission" date="2017-06" db="EMBL/GenBank/DDBJ databases">
        <title>A platform for efficient transgenesis in Macrostomum lignano, a flatworm model organism for stem cell research.</title>
        <authorList>
            <person name="Berezikov E."/>
        </authorList>
    </citation>
    <scope>NUCLEOTIDE SEQUENCE [LARGE SCALE GENOMIC DNA]</scope>
    <source>
        <strain evidence="3">DV1</strain>
        <tissue evidence="3">Whole organism</tissue>
    </source>
</reference>
<protein>
    <recommendedName>
        <fullName evidence="2">DUF4537 domain-containing protein</fullName>
    </recommendedName>
</protein>
<feature type="region of interest" description="Disordered" evidence="1">
    <location>
        <begin position="418"/>
        <end position="437"/>
    </location>
</feature>
<dbReference type="CDD" id="cd00198">
    <property type="entry name" value="vWFA"/>
    <property type="match status" value="1"/>
</dbReference>
<dbReference type="InterPro" id="IPR032770">
    <property type="entry name" value="DUF4537"/>
</dbReference>
<gene>
    <name evidence="3" type="ORF">BOX15_Mlig008224g2</name>
</gene>
<dbReference type="Gene3D" id="3.40.50.410">
    <property type="entry name" value="von Willebrand factor, type A domain"/>
    <property type="match status" value="1"/>
</dbReference>
<feature type="region of interest" description="Disordered" evidence="1">
    <location>
        <begin position="843"/>
        <end position="885"/>
    </location>
</feature>
<accession>A0A267EKH7</accession>
<dbReference type="EMBL" id="NIVC01001982">
    <property type="protein sequence ID" value="PAA61998.1"/>
    <property type="molecule type" value="Genomic_DNA"/>
</dbReference>
<evidence type="ECO:0000259" key="2">
    <source>
        <dbReference type="Pfam" id="PF15057"/>
    </source>
</evidence>
<feature type="non-terminal residue" evidence="3">
    <location>
        <position position="1"/>
    </location>
</feature>
<comment type="caution">
    <text evidence="3">The sequence shown here is derived from an EMBL/GenBank/DDBJ whole genome shotgun (WGS) entry which is preliminary data.</text>
</comment>
<dbReference type="InterPro" id="IPR036465">
    <property type="entry name" value="vWFA_dom_sf"/>
</dbReference>
<evidence type="ECO:0000313" key="3">
    <source>
        <dbReference type="EMBL" id="PAA61998.1"/>
    </source>
</evidence>
<sequence>APVTMPTASHAAPAVTSPTIFDSVDTVCYNGGGNSGGVLFCIDTSGSMHSKLPAVRSELVELLNRWSGSSRRFNLIRFGAGSLQRWSEGMVDCTPAAIVDADRWLSIGGTSGCCSDTRAALTTASVEAKNSGASSVCLVTDSLPEATLTSSEMSSLPLPVHCVYPKESELTPQPGLMAELQQIAGATGGSLTVANVSHRGVIERVAPVARTAPPATRWGRPGGQQVPPAINGGKLCSVTASLRCDPLLDAPALLFEGEDRDGWRFVYSNQGPPGTHWGGSWSKFQASRPRVRAAERGASPPRSPPPSIAGVSLLGRRVLARRRSDGLFYEGTVISEASTPGQFNVELQTNRPKNRAGKEGFSDTEYQITPVGELIALDDALRRQLLPGDCVLAPRGPNRPDYGPAIVLDGYELRRRQAAAGDRVEDQPDDSVDDCKGGGGVRPLAVAFTDGASCVAEPGKAVRISHSMYHRLQLEAVMPRRERLALADWTPEYPEATRPGYLATRPLRNPDEFEAVRPVWPPGRMLPEAVPARSHRSGSVDGGRMLYDSAEYDEFEQWPDDTDRRADQLIADFDRRFVDASVGPEAPAVKSKSRTAPTKSILKKPPPAPSKQRSFAVGASTNWASENGFSCGYSGHRPSSRWTVRSANMYNRRPLEIGSCLGRGDLELETRQHRIYEHRRAVSAERADALLRSRADEESAKAARLARMAETRGSTAAAAVSVEETPDSRFGGRRRITATPPDEPSRESRRRYVTPPSVPTEERPCRVRRVTPCGDRGIQVVGDGSGGGGLQRSVRFSSSEPTVTAWIKRQDHMTPSEVRSSAQQLAARHKDCVDGLERQRWSAAGALKAPPAAKTTSSKKSNSSKSKSTSTKTSSSSASTAKASA</sequence>
<proteinExistence type="predicted"/>
<name>A0A267EKH7_9PLAT</name>
<dbReference type="SUPFAM" id="SSF53300">
    <property type="entry name" value="vWA-like"/>
    <property type="match status" value="1"/>
</dbReference>
<dbReference type="AlphaFoldDB" id="A0A267EKH7"/>
<dbReference type="PANTHER" id="PTHR14343:SF5">
    <property type="entry name" value="DUF4537 DOMAIN-CONTAINING PROTEIN"/>
    <property type="match status" value="1"/>
</dbReference>
<feature type="region of interest" description="Disordered" evidence="1">
    <location>
        <begin position="276"/>
        <end position="307"/>
    </location>
</feature>
<evidence type="ECO:0000313" key="4">
    <source>
        <dbReference type="Proteomes" id="UP000215902"/>
    </source>
</evidence>
<feature type="domain" description="DUF4537" evidence="2">
    <location>
        <begin position="315"/>
        <end position="471"/>
    </location>
</feature>